<keyword evidence="2" id="KW-0677">Repeat</keyword>
<comment type="subcellular location">
    <subcellularLocation>
        <location evidence="1">Nucleus</location>
    </subcellularLocation>
</comment>
<dbReference type="InterPro" id="IPR044810">
    <property type="entry name" value="WRKY_plant"/>
</dbReference>
<dbReference type="EMBL" id="KZ864494">
    <property type="protein sequence ID" value="RIA05179.1"/>
    <property type="molecule type" value="Genomic_DNA"/>
</dbReference>
<feature type="domain" description="WRKY" evidence="8">
    <location>
        <begin position="304"/>
        <end position="369"/>
    </location>
</feature>
<organism evidence="9">
    <name type="scientific">Brassica campestris</name>
    <name type="common">Field mustard</name>
    <dbReference type="NCBI Taxonomy" id="3711"/>
    <lineage>
        <taxon>Eukaryota</taxon>
        <taxon>Viridiplantae</taxon>
        <taxon>Streptophyta</taxon>
        <taxon>Embryophyta</taxon>
        <taxon>Tracheophyta</taxon>
        <taxon>Spermatophyta</taxon>
        <taxon>Magnoliopsida</taxon>
        <taxon>eudicotyledons</taxon>
        <taxon>Gunneridae</taxon>
        <taxon>Pentapetalae</taxon>
        <taxon>rosids</taxon>
        <taxon>malvids</taxon>
        <taxon>Brassicales</taxon>
        <taxon>Brassicaceae</taxon>
        <taxon>Brassiceae</taxon>
        <taxon>Brassica</taxon>
    </lineage>
</organism>
<evidence type="ECO:0000256" key="5">
    <source>
        <dbReference type="ARBA" id="ARBA00023163"/>
    </source>
</evidence>
<dbReference type="InterPro" id="IPR036576">
    <property type="entry name" value="WRKY_dom_sf"/>
</dbReference>
<keyword evidence="4" id="KW-0238">DNA-binding</keyword>
<dbReference type="PROSITE" id="PS50811">
    <property type="entry name" value="WRKY"/>
    <property type="match status" value="2"/>
</dbReference>
<keyword evidence="5" id="KW-0804">Transcription</keyword>
<evidence type="ECO:0000256" key="3">
    <source>
        <dbReference type="ARBA" id="ARBA00023015"/>
    </source>
</evidence>
<dbReference type="InterPro" id="IPR003657">
    <property type="entry name" value="WRKY_dom"/>
</dbReference>
<evidence type="ECO:0000259" key="8">
    <source>
        <dbReference type="PROSITE" id="PS50811"/>
    </source>
</evidence>
<protein>
    <recommendedName>
        <fullName evidence="8">WRKY domain-containing protein</fullName>
    </recommendedName>
</protein>
<reference evidence="9" key="1">
    <citation type="submission" date="2018-06" db="EMBL/GenBank/DDBJ databases">
        <title>WGS assembly of Brassica rapa FPsc.</title>
        <authorList>
            <person name="Bowman J."/>
            <person name="Kohchi T."/>
            <person name="Yamato K."/>
            <person name="Jenkins J."/>
            <person name="Shu S."/>
            <person name="Ishizaki K."/>
            <person name="Yamaoka S."/>
            <person name="Nishihama R."/>
            <person name="Nakamura Y."/>
            <person name="Berger F."/>
            <person name="Adam C."/>
            <person name="Aki S."/>
            <person name="Althoff F."/>
            <person name="Araki T."/>
            <person name="Arteaga-Vazquez M."/>
            <person name="Balasubrmanian S."/>
            <person name="Bauer D."/>
            <person name="Boehm C."/>
            <person name="Briginshaw L."/>
            <person name="Caballero-Perez J."/>
            <person name="Catarino B."/>
            <person name="Chen F."/>
            <person name="Chiyoda S."/>
            <person name="Chovatia M."/>
            <person name="Davies K."/>
            <person name="Delmans M."/>
            <person name="Demura T."/>
            <person name="Dierschke T."/>
            <person name="Dolan L."/>
            <person name="Dorantes-Acosta A."/>
            <person name="Eklund D."/>
            <person name="Florent S."/>
            <person name="Flores-Sandoval E."/>
            <person name="Fujiyama A."/>
            <person name="Fukuzawa H."/>
            <person name="Galik B."/>
            <person name="Grimanelli D."/>
            <person name="Grimwood J."/>
            <person name="Grossniklaus U."/>
            <person name="Hamada T."/>
            <person name="Haseloff J."/>
            <person name="Hetherington A."/>
            <person name="Higo A."/>
            <person name="Hirakawa Y."/>
            <person name="Hundley H."/>
            <person name="Ikeda Y."/>
            <person name="Inoue K."/>
            <person name="Inoue S."/>
            <person name="Ishida S."/>
            <person name="Jia Q."/>
            <person name="Kakita M."/>
            <person name="Kanazawa T."/>
            <person name="Kawai Y."/>
            <person name="Kawashima T."/>
            <person name="Kennedy M."/>
            <person name="Kinose K."/>
            <person name="Kinoshita T."/>
            <person name="Kohara Y."/>
            <person name="Koide E."/>
            <person name="Komatsu K."/>
            <person name="Kopischke S."/>
            <person name="Kubo M."/>
            <person name="Kyozuka J."/>
            <person name="Lagercrantz U."/>
            <person name="Lin S."/>
            <person name="Lindquist E."/>
            <person name="Lipzen A."/>
            <person name="Lu C."/>
            <person name="Luna E."/>
            <person name="Martienssen R."/>
            <person name="Minamino N."/>
            <person name="Mizutani M."/>
            <person name="Mizutani M."/>
            <person name="Mochizuki N."/>
            <person name="Monte I."/>
            <person name="Mosher R."/>
            <person name="Nagasaki H."/>
            <person name="Nakagami H."/>
            <person name="Naramoto S."/>
            <person name="Nishitani K."/>
            <person name="Ohtani M."/>
            <person name="Okamoto T."/>
            <person name="Okumura M."/>
            <person name="Phillips J."/>
            <person name="Pollak B."/>
            <person name="Reinders A."/>
            <person name="Roevekamp M."/>
            <person name="Sano R."/>
            <person name="Sawa S."/>
            <person name="Schmid M."/>
            <person name="Shirakawa M."/>
            <person name="Solano R."/>
            <person name="Spunde A."/>
            <person name="Suetsugu N."/>
            <person name="Sugano S."/>
            <person name="Sugiyama A."/>
            <person name="Sun R."/>
            <person name="Suzuki Y."/>
            <person name="Takenaka M."/>
            <person name="Takezawa D."/>
            <person name="Tomogane H."/>
            <person name="Tsuzuki M."/>
            <person name="Ueda T."/>
            <person name="Umeda M."/>
            <person name="Ward J."/>
            <person name="Watanabe Y."/>
            <person name="Yazaki K."/>
            <person name="Yokoyama R."/>
            <person name="Yoshitake Y."/>
            <person name="Yotsui I."/>
            <person name="Zachgo S."/>
            <person name="Schmutz J."/>
        </authorList>
    </citation>
    <scope>NUCLEOTIDE SEQUENCE [LARGE SCALE GENOMIC DNA]</scope>
</reference>
<dbReference type="Gene3D" id="2.20.25.80">
    <property type="entry name" value="WRKY domain"/>
    <property type="match status" value="2"/>
</dbReference>
<sequence>MEKSTQETVKSEKVKPEKELRGGLSQLRDEESLGTIGDDMEEVHDEAIREVLAKDQVEDVQENSPVEPNDQDVREVKTNSNKEDVVSVVAPVDEVAVENREVETSPTHPSMVEPSLSSVPLAAKSQGQSLLQKSYDPRVVRNLSVSPGLRTPPRDGYNWRKYGQKQVKSPKGSRSYYRCTYSECCAKKIECSNDSGNMVQIVTKGLHSHEPPRKSSFSPREIRAASAVTPVLEVDTVVATVPTPPPTKENICQSPTTVERKRTYENEAVEEPEPKRRLKNDNTQSSDFVSKPGKKHKLVVHAAGDVGISCDGYRWRKYGQKMVKGNPNPRNYYRCTSAGCPVRKHIETAVENTGAVVITYKGEHNHDTPVPKKRHDTPSSVMLSPASMRTRLEDQVNIPSSSQCSVGRESEKQSSEALDVVGG</sequence>
<feature type="compositionally biased region" description="Basic and acidic residues" evidence="7">
    <location>
        <begin position="71"/>
        <end position="85"/>
    </location>
</feature>
<evidence type="ECO:0000256" key="2">
    <source>
        <dbReference type="ARBA" id="ARBA00022737"/>
    </source>
</evidence>
<evidence type="ECO:0000256" key="7">
    <source>
        <dbReference type="SAM" id="MobiDB-lite"/>
    </source>
</evidence>
<feature type="region of interest" description="Disordered" evidence="7">
    <location>
        <begin position="1"/>
        <end position="38"/>
    </location>
</feature>
<keyword evidence="6" id="KW-0539">Nucleus</keyword>
<dbReference type="PANTHER" id="PTHR31221:SF150">
    <property type="entry name" value="WRKY TRANSCRIPTION FACTOR 32-RELATED"/>
    <property type="match status" value="1"/>
</dbReference>
<dbReference type="FunFam" id="2.20.25.80:FF:000006">
    <property type="entry name" value="WRKY transcription factor"/>
    <property type="match status" value="1"/>
</dbReference>
<dbReference type="SUPFAM" id="SSF118290">
    <property type="entry name" value="WRKY DNA-binding domain"/>
    <property type="match status" value="2"/>
</dbReference>
<feature type="domain" description="WRKY" evidence="8">
    <location>
        <begin position="155"/>
        <end position="212"/>
    </location>
</feature>
<dbReference type="GO" id="GO:0005634">
    <property type="term" value="C:nucleus"/>
    <property type="evidence" value="ECO:0007669"/>
    <property type="project" value="UniProtKB-SubCell"/>
</dbReference>
<dbReference type="GO" id="GO:0043565">
    <property type="term" value="F:sequence-specific DNA binding"/>
    <property type="evidence" value="ECO:0007669"/>
    <property type="project" value="InterPro"/>
</dbReference>
<dbReference type="SMART" id="SM00774">
    <property type="entry name" value="WRKY"/>
    <property type="match status" value="2"/>
</dbReference>
<feature type="region of interest" description="Disordered" evidence="7">
    <location>
        <begin position="53"/>
        <end position="135"/>
    </location>
</feature>
<dbReference type="Pfam" id="PF03106">
    <property type="entry name" value="WRKY"/>
    <property type="match status" value="2"/>
</dbReference>
<evidence type="ECO:0000313" key="9">
    <source>
        <dbReference type="EMBL" id="RIA05179.1"/>
    </source>
</evidence>
<dbReference type="AlphaFoldDB" id="A0A397L185"/>
<feature type="region of interest" description="Disordered" evidence="7">
    <location>
        <begin position="362"/>
        <end position="423"/>
    </location>
</feature>
<feature type="compositionally biased region" description="Basic and acidic residues" evidence="7">
    <location>
        <begin position="1"/>
        <end position="31"/>
    </location>
</feature>
<keyword evidence="3" id="KW-0805">Transcription regulation</keyword>
<dbReference type="PANTHER" id="PTHR31221">
    <property type="entry name" value="WRKY TRANSCRIPTION FACTOR PROTEIN 1-RELATED"/>
    <property type="match status" value="1"/>
</dbReference>
<gene>
    <name evidence="9" type="ORF">BRARA_K00513</name>
</gene>
<evidence type="ECO:0000256" key="4">
    <source>
        <dbReference type="ARBA" id="ARBA00023125"/>
    </source>
</evidence>
<feature type="region of interest" description="Disordered" evidence="7">
    <location>
        <begin position="240"/>
        <end position="293"/>
    </location>
</feature>
<name>A0A397L185_BRACM</name>
<evidence type="ECO:0000256" key="1">
    <source>
        <dbReference type="ARBA" id="ARBA00004123"/>
    </source>
</evidence>
<proteinExistence type="predicted"/>
<evidence type="ECO:0000256" key="6">
    <source>
        <dbReference type="ARBA" id="ARBA00023242"/>
    </source>
</evidence>
<dbReference type="Proteomes" id="UP000264353">
    <property type="component" value="Unassembled WGS sequence"/>
</dbReference>
<accession>A0A397L185</accession>
<dbReference type="GO" id="GO:0003700">
    <property type="term" value="F:DNA-binding transcription factor activity"/>
    <property type="evidence" value="ECO:0007669"/>
    <property type="project" value="InterPro"/>
</dbReference>